<dbReference type="OrthoDB" id="1185352at2"/>
<dbReference type="AlphaFoldDB" id="I4AF31"/>
<dbReference type="eggNOG" id="COG1680">
    <property type="taxonomic scope" value="Bacteria"/>
</dbReference>
<dbReference type="KEGG" id="fli:Fleli_0055"/>
<dbReference type="PANTHER" id="PTHR43283">
    <property type="entry name" value="BETA-LACTAMASE-RELATED"/>
    <property type="match status" value="1"/>
</dbReference>
<evidence type="ECO:0000259" key="2">
    <source>
        <dbReference type="Pfam" id="PF18962"/>
    </source>
</evidence>
<dbReference type="PATRIC" id="fig|880071.3.peg.58"/>
<organism evidence="3 4">
    <name type="scientific">Bernardetia litoralis (strain ATCC 23117 / DSM 6794 / NBRC 15988 / NCIMB 1366 / Fx l1 / Sio-4)</name>
    <name type="common">Flexibacter litoralis</name>
    <dbReference type="NCBI Taxonomy" id="880071"/>
    <lineage>
        <taxon>Bacteria</taxon>
        <taxon>Pseudomonadati</taxon>
        <taxon>Bacteroidota</taxon>
        <taxon>Cytophagia</taxon>
        <taxon>Cytophagales</taxon>
        <taxon>Bernardetiaceae</taxon>
        <taxon>Bernardetia</taxon>
    </lineage>
</organism>
<dbReference type="Pfam" id="PF18962">
    <property type="entry name" value="Por_Secre_tail"/>
    <property type="match status" value="1"/>
</dbReference>
<gene>
    <name evidence="3" type="ordered locus">Fleli_0055</name>
</gene>
<dbReference type="InterPro" id="IPR026444">
    <property type="entry name" value="Secre_tail"/>
</dbReference>
<feature type="domain" description="Beta-lactamase-related" evidence="1">
    <location>
        <begin position="70"/>
        <end position="335"/>
    </location>
</feature>
<feature type="domain" description="Secretion system C-terminal sorting" evidence="2">
    <location>
        <begin position="374"/>
        <end position="437"/>
    </location>
</feature>
<sequence length="445" mass="50779" precursor="true">MQSTFIRIFIAFILLFFPSNFIQAQNLYFPPLVETEENNWETIPTSELEWCDEQIDSLYTFLDEKNTKGFIVLKDGKIVLEKYFGTFTQDSAWYWASAGKSMVATLIGIAQRSSLLDVNKKTSTYLGEGWTNLIKEQEDKITIRHQMTMTTGLKEPDITGIDNCLTPSCLTYGSAPDTRWYYYNSPYRLLQNVLDSATGKPINQYFAERITRKTGITGAFLNYTLFSKPRSMARFGLLMLNRGKWETNPVLNDAMYFEQMTNTSQLLNPSYGYLWWLNGKDSYKLPASDEIFEGSMIPNAPSDMIAALGANDQKIYIVPSQNLVVVRVGNSAESEELNALSSFDNELWGKLSNLSCHDPILTNESKGEEETMKIFPNPSYQNYFLKIPNGRYDIAIRDSLGKIIYKAQVTHSFRIAASKWKKGMYFVEITPVGTKTTTYLKIVKE</sequence>
<accession>I4AF31</accession>
<keyword evidence="4" id="KW-1185">Reference proteome</keyword>
<dbReference type="SUPFAM" id="SSF56601">
    <property type="entry name" value="beta-lactamase/transpeptidase-like"/>
    <property type="match status" value="1"/>
</dbReference>
<name>I4AF31_BERLS</name>
<dbReference type="PANTHER" id="PTHR43283:SF7">
    <property type="entry name" value="BETA-LACTAMASE-RELATED DOMAIN-CONTAINING PROTEIN"/>
    <property type="match status" value="1"/>
</dbReference>
<dbReference type="STRING" id="880071.Fleli_0055"/>
<proteinExistence type="predicted"/>
<reference evidence="4" key="1">
    <citation type="submission" date="2012-06" db="EMBL/GenBank/DDBJ databases">
        <title>The complete genome of Flexibacter litoralis DSM 6794.</title>
        <authorList>
            <person name="Lucas S."/>
            <person name="Copeland A."/>
            <person name="Lapidus A."/>
            <person name="Glavina del Rio T."/>
            <person name="Dalin E."/>
            <person name="Tice H."/>
            <person name="Bruce D."/>
            <person name="Goodwin L."/>
            <person name="Pitluck S."/>
            <person name="Peters L."/>
            <person name="Ovchinnikova G."/>
            <person name="Lu M."/>
            <person name="Kyrpides N."/>
            <person name="Mavromatis K."/>
            <person name="Ivanova N."/>
            <person name="Brettin T."/>
            <person name="Detter J.C."/>
            <person name="Han C."/>
            <person name="Larimer F."/>
            <person name="Land M."/>
            <person name="Hauser L."/>
            <person name="Markowitz V."/>
            <person name="Cheng J.-F."/>
            <person name="Hugenholtz P."/>
            <person name="Woyke T."/>
            <person name="Wu D."/>
            <person name="Spring S."/>
            <person name="Lang E."/>
            <person name="Kopitz M."/>
            <person name="Brambilla E."/>
            <person name="Klenk H.-P."/>
            <person name="Eisen J.A."/>
        </authorList>
    </citation>
    <scope>NUCLEOTIDE SEQUENCE [LARGE SCALE GENOMIC DNA]</scope>
    <source>
        <strain evidence="4">ATCC 23117 / DSM 6794 / NBRC 15988 / NCIMB 1366 / Sio-4</strain>
    </source>
</reference>
<dbReference type="Gene3D" id="3.40.710.10">
    <property type="entry name" value="DD-peptidase/beta-lactamase superfamily"/>
    <property type="match status" value="1"/>
</dbReference>
<dbReference type="RefSeq" id="WP_014796035.1">
    <property type="nucleotide sequence ID" value="NC_018018.1"/>
</dbReference>
<dbReference type="InterPro" id="IPR001466">
    <property type="entry name" value="Beta-lactam-related"/>
</dbReference>
<dbReference type="InterPro" id="IPR050789">
    <property type="entry name" value="Diverse_Enzym_Activities"/>
</dbReference>
<dbReference type="InterPro" id="IPR012338">
    <property type="entry name" value="Beta-lactam/transpept-like"/>
</dbReference>
<evidence type="ECO:0000259" key="1">
    <source>
        <dbReference type="Pfam" id="PF00144"/>
    </source>
</evidence>
<protein>
    <submittedName>
        <fullName evidence="3">Penicillin-binding protein, beta-lactamase class C</fullName>
    </submittedName>
</protein>
<dbReference type="HOGENOM" id="CLU_045378_0_0_10"/>
<dbReference type="Proteomes" id="UP000006054">
    <property type="component" value="Chromosome"/>
</dbReference>
<evidence type="ECO:0000313" key="4">
    <source>
        <dbReference type="Proteomes" id="UP000006054"/>
    </source>
</evidence>
<evidence type="ECO:0000313" key="3">
    <source>
        <dbReference type="EMBL" id="AFM02566.1"/>
    </source>
</evidence>
<dbReference type="NCBIfam" id="TIGR04183">
    <property type="entry name" value="Por_Secre_tail"/>
    <property type="match status" value="1"/>
</dbReference>
<dbReference type="Pfam" id="PF00144">
    <property type="entry name" value="Beta-lactamase"/>
    <property type="match status" value="1"/>
</dbReference>
<dbReference type="EMBL" id="CP003345">
    <property type="protein sequence ID" value="AFM02566.1"/>
    <property type="molecule type" value="Genomic_DNA"/>
</dbReference>